<evidence type="ECO:0000256" key="3">
    <source>
        <dbReference type="ARBA" id="ARBA00022475"/>
    </source>
</evidence>
<evidence type="ECO:0000256" key="4">
    <source>
        <dbReference type="ARBA" id="ARBA00022692"/>
    </source>
</evidence>
<keyword evidence="4 7" id="KW-0812">Transmembrane</keyword>
<evidence type="ECO:0000256" key="2">
    <source>
        <dbReference type="ARBA" id="ARBA00022448"/>
    </source>
</evidence>
<dbReference type="Pfam" id="PF00528">
    <property type="entry name" value="BPD_transp_1"/>
    <property type="match status" value="1"/>
</dbReference>
<comment type="subcellular location">
    <subcellularLocation>
        <location evidence="1 7">Cell membrane</location>
        <topology evidence="1 7">Multi-pass membrane protein</topology>
    </subcellularLocation>
</comment>
<dbReference type="GeneID" id="94443330"/>
<evidence type="ECO:0000256" key="7">
    <source>
        <dbReference type="RuleBase" id="RU363032"/>
    </source>
</evidence>
<keyword evidence="6 7" id="KW-0472">Membrane</keyword>
<gene>
    <name evidence="9" type="primary">araQ_9</name>
    <name evidence="9" type="ORF">RN50_02545</name>
</gene>
<organism evidence="9 10">
    <name type="scientific">Microbacterium foliorum</name>
    <dbReference type="NCBI Taxonomy" id="104336"/>
    <lineage>
        <taxon>Bacteria</taxon>
        <taxon>Bacillati</taxon>
        <taxon>Actinomycetota</taxon>
        <taxon>Actinomycetes</taxon>
        <taxon>Micrococcales</taxon>
        <taxon>Microbacteriaceae</taxon>
        <taxon>Microbacterium</taxon>
    </lineage>
</organism>
<evidence type="ECO:0000256" key="6">
    <source>
        <dbReference type="ARBA" id="ARBA00023136"/>
    </source>
</evidence>
<dbReference type="KEGG" id="mfol:DXT68_02915"/>
<feature type="domain" description="ABC transmembrane type-1" evidence="8">
    <location>
        <begin position="89"/>
        <end position="279"/>
    </location>
</feature>
<name>A0A0F0KGK5_9MICO</name>
<reference evidence="9 10" key="1">
    <citation type="submission" date="2015-02" db="EMBL/GenBank/DDBJ databases">
        <title>Draft genome sequences of ten Microbacterium spp. with emphasis on heavy metal contaminated environments.</title>
        <authorList>
            <person name="Corretto E."/>
        </authorList>
    </citation>
    <scope>NUCLEOTIDE SEQUENCE [LARGE SCALE GENOMIC DNA]</scope>
    <source>
        <strain evidence="9 10">DSM 12966</strain>
    </source>
</reference>
<dbReference type="GO" id="GO:0005886">
    <property type="term" value="C:plasma membrane"/>
    <property type="evidence" value="ECO:0007669"/>
    <property type="project" value="UniProtKB-SubCell"/>
</dbReference>
<feature type="transmembrane region" description="Helical" evidence="7">
    <location>
        <begin position="29"/>
        <end position="50"/>
    </location>
</feature>
<dbReference type="Gene3D" id="1.10.3720.10">
    <property type="entry name" value="MetI-like"/>
    <property type="match status" value="1"/>
</dbReference>
<keyword evidence="3" id="KW-1003">Cell membrane</keyword>
<keyword evidence="5 7" id="KW-1133">Transmembrane helix</keyword>
<dbReference type="SUPFAM" id="SSF161098">
    <property type="entry name" value="MetI-like"/>
    <property type="match status" value="1"/>
</dbReference>
<dbReference type="PROSITE" id="PS50928">
    <property type="entry name" value="ABC_TM1"/>
    <property type="match status" value="1"/>
</dbReference>
<dbReference type="AlphaFoldDB" id="A0A0F0KGK5"/>
<feature type="transmembrane region" description="Helical" evidence="7">
    <location>
        <begin position="88"/>
        <end position="112"/>
    </location>
</feature>
<feature type="transmembrane region" description="Helical" evidence="7">
    <location>
        <begin position="258"/>
        <end position="279"/>
    </location>
</feature>
<sequence length="293" mass="31978">MTITPAPLSPTHAPARSSLRTRRILSSTALHVSLCIALALILLPFVWMLLGSFKTQAELAQRPITWWPENITFENYGSWFGELNIGGFFFNSAVVSVITVAGNLIFCSLVGYALAKMDFAGKRVLLALVLVTLMVPGVVTFVPLFVLISQMGLVNTLPALFLPFLVTPLGVFLMRQFMMSIPDSLIEAARLDGAGELTTFRRIILPLCGAPLATLGILTFLSSWNNFLWPLVAAQSEDKYTLPVALSLYATNRNTTDYGLLMAGSVLVIVPILVLFLFLQKYFTAGIATTGIK</sequence>
<evidence type="ECO:0000259" key="8">
    <source>
        <dbReference type="PROSITE" id="PS50928"/>
    </source>
</evidence>
<dbReference type="PATRIC" id="fig|104336.4.peg.2590"/>
<dbReference type="RefSeq" id="WP_045254869.1">
    <property type="nucleotide sequence ID" value="NZ_CP031425.1"/>
</dbReference>
<dbReference type="CDD" id="cd06261">
    <property type="entry name" value="TM_PBP2"/>
    <property type="match status" value="1"/>
</dbReference>
<keyword evidence="2 7" id="KW-0813">Transport</keyword>
<dbReference type="EMBL" id="JYIU01000045">
    <property type="protein sequence ID" value="KJL19260.1"/>
    <property type="molecule type" value="Genomic_DNA"/>
</dbReference>
<dbReference type="GO" id="GO:0055085">
    <property type="term" value="P:transmembrane transport"/>
    <property type="evidence" value="ECO:0007669"/>
    <property type="project" value="InterPro"/>
</dbReference>
<feature type="transmembrane region" description="Helical" evidence="7">
    <location>
        <begin position="199"/>
        <end position="221"/>
    </location>
</feature>
<evidence type="ECO:0000313" key="10">
    <source>
        <dbReference type="Proteomes" id="UP000033572"/>
    </source>
</evidence>
<dbReference type="PANTHER" id="PTHR43744:SF12">
    <property type="entry name" value="ABC TRANSPORTER PERMEASE PROTEIN MG189-RELATED"/>
    <property type="match status" value="1"/>
</dbReference>
<feature type="transmembrane region" description="Helical" evidence="7">
    <location>
        <begin position="124"/>
        <end position="148"/>
    </location>
</feature>
<feature type="transmembrane region" description="Helical" evidence="7">
    <location>
        <begin position="160"/>
        <end position="178"/>
    </location>
</feature>
<dbReference type="InterPro" id="IPR035906">
    <property type="entry name" value="MetI-like_sf"/>
</dbReference>
<evidence type="ECO:0000256" key="5">
    <source>
        <dbReference type="ARBA" id="ARBA00022989"/>
    </source>
</evidence>
<evidence type="ECO:0000256" key="1">
    <source>
        <dbReference type="ARBA" id="ARBA00004651"/>
    </source>
</evidence>
<dbReference type="InterPro" id="IPR000515">
    <property type="entry name" value="MetI-like"/>
</dbReference>
<comment type="similarity">
    <text evidence="7">Belongs to the binding-protein-dependent transport system permease family.</text>
</comment>
<dbReference type="PANTHER" id="PTHR43744">
    <property type="entry name" value="ABC TRANSPORTER PERMEASE PROTEIN MG189-RELATED-RELATED"/>
    <property type="match status" value="1"/>
</dbReference>
<comment type="caution">
    <text evidence="9">The sequence shown here is derived from an EMBL/GenBank/DDBJ whole genome shotgun (WGS) entry which is preliminary data.</text>
</comment>
<accession>A0A0F0KGK5</accession>
<keyword evidence="10" id="KW-1185">Reference proteome</keyword>
<dbReference type="Proteomes" id="UP000033572">
    <property type="component" value="Unassembled WGS sequence"/>
</dbReference>
<proteinExistence type="inferred from homology"/>
<protein>
    <submittedName>
        <fullName evidence="9">L-arabinose transport system permease protein AraQ</fullName>
    </submittedName>
</protein>
<evidence type="ECO:0000313" key="9">
    <source>
        <dbReference type="EMBL" id="KJL19260.1"/>
    </source>
</evidence>